<dbReference type="eggNOG" id="arCOG02740">
    <property type="taxonomic scope" value="Archaea"/>
</dbReference>
<dbReference type="OrthoDB" id="23478at2157"/>
<dbReference type="KEGG" id="mbn:Mboo_0010"/>
<dbReference type="PANTHER" id="PTHR42827:SF1">
    <property type="entry name" value="IRON-SULFUR CLUSTER-BINDING PROTEIN"/>
    <property type="match status" value="1"/>
</dbReference>
<dbReference type="Gene3D" id="3.30.70.20">
    <property type="match status" value="1"/>
</dbReference>
<reference evidence="3" key="1">
    <citation type="journal article" date="2015" name="Microbiology">
        <title>Genome of Methanoregula boonei 6A8 reveals adaptations to oligotrophic peatland environments.</title>
        <authorList>
            <person name="Braeuer S."/>
            <person name="Cadillo-Quiroz H."/>
            <person name="Kyrpides N."/>
            <person name="Woyke T."/>
            <person name="Goodwin L."/>
            <person name="Detter C."/>
            <person name="Podell S."/>
            <person name="Yavitt J.B."/>
            <person name="Zinder S.H."/>
        </authorList>
    </citation>
    <scope>NUCLEOTIDE SEQUENCE [LARGE SCALE GENOMIC DNA]</scope>
    <source>
        <strain evidence="3">DSM 21154 / JCM 14090 / 6A8</strain>
    </source>
</reference>
<dbReference type="InterPro" id="IPR017896">
    <property type="entry name" value="4Fe4S_Fe-S-bd"/>
</dbReference>
<dbReference type="GeneID" id="5412093"/>
<dbReference type="RefSeq" id="WP_011991022.1">
    <property type="nucleotide sequence ID" value="NC_009712.1"/>
</dbReference>
<dbReference type="InterPro" id="IPR017900">
    <property type="entry name" value="4Fe4S_Fe_S_CS"/>
</dbReference>
<organism evidence="2 3">
    <name type="scientific">Methanoregula boonei (strain DSM 21154 / JCM 14090 / 6A8)</name>
    <dbReference type="NCBI Taxonomy" id="456442"/>
    <lineage>
        <taxon>Archaea</taxon>
        <taxon>Methanobacteriati</taxon>
        <taxon>Methanobacteriota</taxon>
        <taxon>Stenosarchaea group</taxon>
        <taxon>Methanomicrobia</taxon>
        <taxon>Methanomicrobiales</taxon>
        <taxon>Methanoregulaceae</taxon>
        <taxon>Methanoregula</taxon>
    </lineage>
</organism>
<keyword evidence="3" id="KW-1185">Reference proteome</keyword>
<evidence type="ECO:0000313" key="3">
    <source>
        <dbReference type="Proteomes" id="UP000002408"/>
    </source>
</evidence>
<dbReference type="GO" id="GO:0016491">
    <property type="term" value="F:oxidoreductase activity"/>
    <property type="evidence" value="ECO:0007669"/>
    <property type="project" value="UniProtKB-ARBA"/>
</dbReference>
<name>A7I473_METB6</name>
<dbReference type="HOGENOM" id="CLU_081793_2_1_2"/>
<protein>
    <submittedName>
        <fullName evidence="2">4Fe-4S ferredoxin, iron-sulfur binding domain protein</fullName>
    </submittedName>
</protein>
<feature type="domain" description="4Fe-4S ferredoxin-type" evidence="1">
    <location>
        <begin position="170"/>
        <end position="198"/>
    </location>
</feature>
<dbReference type="SUPFAM" id="SSF54862">
    <property type="entry name" value="4Fe-4S ferredoxins"/>
    <property type="match status" value="1"/>
</dbReference>
<gene>
    <name evidence="2" type="ordered locus">Mboo_0010</name>
</gene>
<accession>A7I473</accession>
<dbReference type="EMBL" id="CP000780">
    <property type="protein sequence ID" value="ABS54534.1"/>
    <property type="molecule type" value="Genomic_DNA"/>
</dbReference>
<evidence type="ECO:0000259" key="1">
    <source>
        <dbReference type="PROSITE" id="PS51379"/>
    </source>
</evidence>
<dbReference type="Proteomes" id="UP000002408">
    <property type="component" value="Chromosome"/>
</dbReference>
<dbReference type="PROSITE" id="PS00198">
    <property type="entry name" value="4FE4S_FER_1"/>
    <property type="match status" value="1"/>
</dbReference>
<dbReference type="PANTHER" id="PTHR42827">
    <property type="entry name" value="IRON-SULFUR CLUSTER-BINDING PROTEIN-RELATED"/>
    <property type="match status" value="1"/>
</dbReference>
<dbReference type="AlphaFoldDB" id="A7I473"/>
<evidence type="ECO:0000313" key="2">
    <source>
        <dbReference type="EMBL" id="ABS54534.1"/>
    </source>
</evidence>
<proteinExistence type="predicted"/>
<sequence length="226" mass="24875">MISESSHFREMARSLGADFVGIADPEGFNNPEYRGNRPQDFAPWIRSIMVLGVIIPKGCVDPLPKGRAEYTNTLMAGTVTLRVMGFALVRELEKQGYRAMLVPSEGSEFGTWYANKETLKADLSLKYAAWLAGLGEYGLNQLLITRETGPRIRMTAILTDAPIEPDHPSGKSFVRPECASCQKCVKICPVKALSADGTIQPHLCRDYLFSTLGGLRCGMCIRVCPL</sequence>
<dbReference type="STRING" id="456442.Mboo_0010"/>
<dbReference type="PROSITE" id="PS51379">
    <property type="entry name" value="4FE4S_FER_2"/>
    <property type="match status" value="1"/>
</dbReference>